<dbReference type="Gene3D" id="3.40.50.720">
    <property type="entry name" value="NAD(P)-binding Rossmann-like Domain"/>
    <property type="match status" value="1"/>
</dbReference>
<dbReference type="GO" id="GO:0050661">
    <property type="term" value="F:NADP binding"/>
    <property type="evidence" value="ECO:0007669"/>
    <property type="project" value="InterPro"/>
</dbReference>
<dbReference type="GO" id="GO:0008679">
    <property type="term" value="F:2-hydroxy-3-oxopropionate reductase activity"/>
    <property type="evidence" value="ECO:0007669"/>
    <property type="project" value="UniProtKB-EC"/>
</dbReference>
<sequence length="297" mass="31575">MIKTTDNIHFIGLGNMGFPMAGHLANAGFNVSVFNRTPSKSSNWLENFSGTALSIPTANIESSNVVILCVSKDEDVRELLTGDNGIIFKLSANTVIIDHSTTSAQLAIEMANAASEYGCFYVDAPVSGGQQGAINGQLSLMVGCPAEVFKQVQTATAPYTKAIVHMGPVGSGQKTKMVNQICVAGLIEALAEGLFFAEQAGLDTQKVMDVVSQGAASSWQLVNRHKTMIAGEYEHGFAVDLMQKDLAICLQEASELNIELPATRAVSGFYADLQADQLGHCDTSALLLRLQKRKSAG</sequence>
<gene>
    <name evidence="6" type="ORF">MGWOODY_Tha1249</name>
</gene>
<keyword evidence="3" id="KW-0520">NAD</keyword>
<dbReference type="InterPro" id="IPR006115">
    <property type="entry name" value="6PGDH_NADP-bd"/>
</dbReference>
<proteinExistence type="inferred from homology"/>
<dbReference type="PANTHER" id="PTHR43060">
    <property type="entry name" value="3-HYDROXYISOBUTYRATE DEHYDROGENASE-LIKE 1, MITOCHONDRIAL-RELATED"/>
    <property type="match status" value="1"/>
</dbReference>
<organism evidence="6">
    <name type="scientific">hydrothermal vent metagenome</name>
    <dbReference type="NCBI Taxonomy" id="652676"/>
    <lineage>
        <taxon>unclassified sequences</taxon>
        <taxon>metagenomes</taxon>
        <taxon>ecological metagenomes</taxon>
    </lineage>
</organism>
<reference evidence="6" key="1">
    <citation type="submission" date="2015-10" db="EMBL/GenBank/DDBJ databases">
        <authorList>
            <person name="Gilbert D.G."/>
        </authorList>
    </citation>
    <scope>NUCLEOTIDE SEQUENCE</scope>
</reference>
<dbReference type="PROSITE" id="PS00895">
    <property type="entry name" value="3_HYDROXYISOBUT_DH"/>
    <property type="match status" value="1"/>
</dbReference>
<dbReference type="InterPro" id="IPR036291">
    <property type="entry name" value="NAD(P)-bd_dom_sf"/>
</dbReference>
<name>A0A160TEM5_9ZZZZ</name>
<dbReference type="InterPro" id="IPR029154">
    <property type="entry name" value="HIBADH-like_NADP-bd"/>
</dbReference>
<dbReference type="SUPFAM" id="SSF48179">
    <property type="entry name" value="6-phosphogluconate dehydrogenase C-terminal domain-like"/>
    <property type="match status" value="1"/>
</dbReference>
<dbReference type="GO" id="GO:0051287">
    <property type="term" value="F:NAD binding"/>
    <property type="evidence" value="ECO:0007669"/>
    <property type="project" value="InterPro"/>
</dbReference>
<dbReference type="InterPro" id="IPR013328">
    <property type="entry name" value="6PGD_dom2"/>
</dbReference>
<evidence type="ECO:0000256" key="1">
    <source>
        <dbReference type="ARBA" id="ARBA00009080"/>
    </source>
</evidence>
<dbReference type="EMBL" id="CZQC01000039">
    <property type="protein sequence ID" value="CUS41349.1"/>
    <property type="molecule type" value="Genomic_DNA"/>
</dbReference>
<dbReference type="InterPro" id="IPR008927">
    <property type="entry name" value="6-PGluconate_DH-like_C_sf"/>
</dbReference>
<dbReference type="Gene3D" id="1.10.1040.10">
    <property type="entry name" value="N-(1-d-carboxylethyl)-l-norvaline Dehydrogenase, domain 2"/>
    <property type="match status" value="1"/>
</dbReference>
<dbReference type="Pfam" id="PF03446">
    <property type="entry name" value="NAD_binding_2"/>
    <property type="match status" value="1"/>
</dbReference>
<evidence type="ECO:0000256" key="3">
    <source>
        <dbReference type="ARBA" id="ARBA00023027"/>
    </source>
</evidence>
<accession>A0A160TEM5</accession>
<keyword evidence="2 6" id="KW-0560">Oxidoreductase</keyword>
<dbReference type="EC" id="1.1.1.60" evidence="6"/>
<dbReference type="Pfam" id="PF14833">
    <property type="entry name" value="NAD_binding_11"/>
    <property type="match status" value="1"/>
</dbReference>
<dbReference type="InterPro" id="IPR002204">
    <property type="entry name" value="3-OH-isobutyrate_DH-rel_CS"/>
</dbReference>
<evidence type="ECO:0000259" key="4">
    <source>
        <dbReference type="Pfam" id="PF03446"/>
    </source>
</evidence>
<dbReference type="SUPFAM" id="SSF51735">
    <property type="entry name" value="NAD(P)-binding Rossmann-fold domains"/>
    <property type="match status" value="1"/>
</dbReference>
<dbReference type="PANTHER" id="PTHR43060:SF15">
    <property type="entry name" value="3-HYDROXYISOBUTYRATE DEHYDROGENASE-LIKE 1, MITOCHONDRIAL-RELATED"/>
    <property type="match status" value="1"/>
</dbReference>
<dbReference type="InterPro" id="IPR015815">
    <property type="entry name" value="HIBADH-related"/>
</dbReference>
<evidence type="ECO:0000256" key="2">
    <source>
        <dbReference type="ARBA" id="ARBA00023002"/>
    </source>
</evidence>
<feature type="domain" description="6-phosphogluconate dehydrogenase NADP-binding" evidence="4">
    <location>
        <begin position="8"/>
        <end position="167"/>
    </location>
</feature>
<evidence type="ECO:0000259" key="5">
    <source>
        <dbReference type="Pfam" id="PF14833"/>
    </source>
</evidence>
<comment type="similarity">
    <text evidence="1">Belongs to the HIBADH-related family.</text>
</comment>
<protein>
    <submittedName>
        <fullName evidence="6">2-hydroxy-3-oxopropionate reductase</fullName>
        <ecNumber evidence="6">1.1.1.60</ecNumber>
    </submittedName>
</protein>
<evidence type="ECO:0000313" key="6">
    <source>
        <dbReference type="EMBL" id="CUS41349.1"/>
    </source>
</evidence>
<feature type="domain" description="3-hydroxyisobutyrate dehydrogenase-like NAD-binding" evidence="5">
    <location>
        <begin position="170"/>
        <end position="287"/>
    </location>
</feature>
<dbReference type="PIRSF" id="PIRSF000103">
    <property type="entry name" value="HIBADH"/>
    <property type="match status" value="1"/>
</dbReference>
<dbReference type="AlphaFoldDB" id="A0A160TEM5"/>